<evidence type="ECO:0000313" key="2">
    <source>
        <dbReference type="EMBL" id="GMI30084.1"/>
    </source>
</evidence>
<comment type="caution">
    <text evidence="2">The sequence shown here is derived from an EMBL/GenBank/DDBJ whole genome shotgun (WGS) entry which is preliminary data.</text>
</comment>
<proteinExistence type="predicted"/>
<dbReference type="Proteomes" id="UP001165082">
    <property type="component" value="Unassembled WGS sequence"/>
</dbReference>
<name>A0A9W7G275_9STRA</name>
<evidence type="ECO:0000256" key="1">
    <source>
        <dbReference type="SAM" id="MobiDB-lite"/>
    </source>
</evidence>
<keyword evidence="3" id="KW-1185">Reference proteome</keyword>
<protein>
    <submittedName>
        <fullName evidence="2">Uncharacterized protein</fullName>
    </submittedName>
</protein>
<feature type="region of interest" description="Disordered" evidence="1">
    <location>
        <begin position="263"/>
        <end position="282"/>
    </location>
</feature>
<gene>
    <name evidence="2" type="ORF">TrRE_jg1923</name>
</gene>
<dbReference type="OrthoDB" id="10582650at2759"/>
<dbReference type="EMBL" id="BRXZ01008725">
    <property type="protein sequence ID" value="GMI30084.1"/>
    <property type="molecule type" value="Genomic_DNA"/>
</dbReference>
<accession>A0A9W7G275</accession>
<organism evidence="2 3">
    <name type="scientific">Triparma retinervis</name>
    <dbReference type="NCBI Taxonomy" id="2557542"/>
    <lineage>
        <taxon>Eukaryota</taxon>
        <taxon>Sar</taxon>
        <taxon>Stramenopiles</taxon>
        <taxon>Ochrophyta</taxon>
        <taxon>Bolidophyceae</taxon>
        <taxon>Parmales</taxon>
        <taxon>Triparmaceae</taxon>
        <taxon>Triparma</taxon>
    </lineage>
</organism>
<feature type="non-terminal residue" evidence="2">
    <location>
        <position position="282"/>
    </location>
</feature>
<reference evidence="2" key="1">
    <citation type="submission" date="2022-07" db="EMBL/GenBank/DDBJ databases">
        <title>Genome analysis of Parmales, a sister group of diatoms, reveals the evolutionary specialization of diatoms from phago-mixotrophs to photoautotrophs.</title>
        <authorList>
            <person name="Ban H."/>
            <person name="Sato S."/>
            <person name="Yoshikawa S."/>
            <person name="Kazumasa Y."/>
            <person name="Nakamura Y."/>
            <person name="Ichinomiya M."/>
            <person name="Saitoh K."/>
            <person name="Sato N."/>
            <person name="Blanc-Mathieu R."/>
            <person name="Endo H."/>
            <person name="Kuwata A."/>
            <person name="Ogata H."/>
        </authorList>
    </citation>
    <scope>NUCLEOTIDE SEQUENCE</scope>
</reference>
<evidence type="ECO:0000313" key="3">
    <source>
        <dbReference type="Proteomes" id="UP001165082"/>
    </source>
</evidence>
<sequence length="282" mass="28541">MDVDTVIPTIQQQGGYPKLERRDTASEGVVIPPRGDGGMGLGGGVELVMSGVVSNPGSRPGSGDSIRTVFGEEGGMKVDTSLLRSHSHDGPSKMDTPAVGAIAGGTLGALRSWASCDNLGALANLPHVGIVGVPPFAPTNDYGMGMAIDNLGTSNAGLPAAALVQRTCTYKPQPFGNAHVGVVEANNMSFSCGTKEEMVECLAAVTPKMKDNEQVVVQAVKRAGQPALDLAGYGLSAGGGTAPIVAAMAAFTAASPEELEAMKAEDPPAPIPDGFDPAAMEG</sequence>
<dbReference type="AlphaFoldDB" id="A0A9W7G275"/>
<feature type="region of interest" description="Disordered" evidence="1">
    <location>
        <begin position="14"/>
        <end position="37"/>
    </location>
</feature>